<dbReference type="Pfam" id="PF07662">
    <property type="entry name" value="Nucleos_tra2_C"/>
    <property type="match status" value="1"/>
</dbReference>
<evidence type="ECO:0000259" key="8">
    <source>
        <dbReference type="Pfam" id="PF01773"/>
    </source>
</evidence>
<dbReference type="InterPro" id="IPR011642">
    <property type="entry name" value="Gate_dom"/>
</dbReference>
<keyword evidence="3" id="KW-1003">Cell membrane</keyword>
<dbReference type="Pfam" id="PF07670">
    <property type="entry name" value="Gate"/>
    <property type="match status" value="1"/>
</dbReference>
<sequence>AVCIGIMSFMIVDVILKRPEHLISAVGIILIILIMFITSHDPAAIKWKTIFSGLLLQFIFALMILRTSWGYEAFKWLAARITDYLSFTYEGAKFVYGENFGEHFFAFGVMSIIIFFSATISVLYYLGWMQIFIEKIVWIIMNGMGTGAMESLHAAVNIFVGWGEALMIVQPLLHKMTTAEIHAVMTNGFSTVAGSTLGVYISYGAPANHLISASFLSAPAALVITKLTFPDRLDDRIEKKKIPKIPRTGGGIMDAASSGAVAALMIIGHIIVNVIALVSLLEFINAVLLWFGERIGLGPPDYAPLTFQLLCSYVFWPLVYILGVPASDCKIVARMVGVKVFVNEFIAYKDLGNVVRNRLALQNYNETRISKRSEMIATYAICGFSDFVALGIMVAALTSIDPSRKNEILKCGPRALVSGIMACFMTACMAGKTFIKVMWTRCVTFVSFFSKHMLKSTP</sequence>
<evidence type="ECO:0000313" key="11">
    <source>
        <dbReference type="EMBL" id="ESP05201.1"/>
    </source>
</evidence>
<feature type="transmembrane region" description="Helical" evidence="7">
    <location>
        <begin position="261"/>
        <end position="290"/>
    </location>
</feature>
<dbReference type="KEGG" id="lgi:LOTGIDRAFT_103137"/>
<protein>
    <recommendedName>
        <fullName evidence="13">Sodium/nucleoside cotransporter</fullName>
    </recommendedName>
</protein>
<feature type="transmembrane region" description="Helical" evidence="7">
    <location>
        <begin position="376"/>
        <end position="400"/>
    </location>
</feature>
<evidence type="ECO:0008006" key="13">
    <source>
        <dbReference type="Google" id="ProtNLM"/>
    </source>
</evidence>
<feature type="domain" description="Concentrative nucleoside transporter C-terminal" evidence="9">
    <location>
        <begin position="209"/>
        <end position="431"/>
    </location>
</feature>
<dbReference type="HOGENOM" id="CLU_016813_4_2_1"/>
<evidence type="ECO:0000256" key="6">
    <source>
        <dbReference type="ARBA" id="ARBA00023136"/>
    </source>
</evidence>
<evidence type="ECO:0000256" key="1">
    <source>
        <dbReference type="ARBA" id="ARBA00004651"/>
    </source>
</evidence>
<proteinExistence type="inferred from homology"/>
<accession>V4BC39</accession>
<comment type="similarity">
    <text evidence="2">Belongs to the concentrative nucleoside transporter (CNT) (TC 2.A.41) family.</text>
</comment>
<dbReference type="OrthoDB" id="6075923at2759"/>
<dbReference type="Pfam" id="PF01773">
    <property type="entry name" value="Nucleos_tra2_N"/>
    <property type="match status" value="1"/>
</dbReference>
<dbReference type="InterPro" id="IPR008276">
    <property type="entry name" value="C_nuclsd_transpt"/>
</dbReference>
<dbReference type="GO" id="GO:0005415">
    <property type="term" value="F:nucleoside:sodium symporter activity"/>
    <property type="evidence" value="ECO:0007669"/>
    <property type="project" value="TreeGrafter"/>
</dbReference>
<evidence type="ECO:0000256" key="7">
    <source>
        <dbReference type="SAM" id="Phobius"/>
    </source>
</evidence>
<gene>
    <name evidence="11" type="ORF">LOTGIDRAFT_103137</name>
</gene>
<feature type="domain" description="Nucleoside transporter/FeoB GTPase Gate" evidence="10">
    <location>
        <begin position="107"/>
        <end position="205"/>
    </location>
</feature>
<dbReference type="CTD" id="20229707"/>
<evidence type="ECO:0000256" key="3">
    <source>
        <dbReference type="ARBA" id="ARBA00022475"/>
    </source>
</evidence>
<feature type="transmembrane region" description="Helical" evidence="7">
    <location>
        <begin position="184"/>
        <end position="203"/>
    </location>
</feature>
<dbReference type="InterPro" id="IPR011657">
    <property type="entry name" value="CNT_C_dom"/>
</dbReference>
<dbReference type="RefSeq" id="XP_009043746.1">
    <property type="nucleotide sequence ID" value="XM_009045498.1"/>
</dbReference>
<dbReference type="AlphaFoldDB" id="V4BC39"/>
<comment type="subcellular location">
    <subcellularLocation>
        <location evidence="1">Cell membrane</location>
        <topology evidence="1">Multi-pass membrane protein</topology>
    </subcellularLocation>
</comment>
<feature type="transmembrane region" description="Helical" evidence="7">
    <location>
        <begin position="104"/>
        <end position="126"/>
    </location>
</feature>
<feature type="domain" description="Concentrative nucleoside transporter N-terminal" evidence="8">
    <location>
        <begin position="26"/>
        <end position="98"/>
    </location>
</feature>
<evidence type="ECO:0000256" key="4">
    <source>
        <dbReference type="ARBA" id="ARBA00022692"/>
    </source>
</evidence>
<organism evidence="11 12">
    <name type="scientific">Lottia gigantea</name>
    <name type="common">Giant owl limpet</name>
    <dbReference type="NCBI Taxonomy" id="225164"/>
    <lineage>
        <taxon>Eukaryota</taxon>
        <taxon>Metazoa</taxon>
        <taxon>Spiralia</taxon>
        <taxon>Lophotrochozoa</taxon>
        <taxon>Mollusca</taxon>
        <taxon>Gastropoda</taxon>
        <taxon>Patellogastropoda</taxon>
        <taxon>Lottioidea</taxon>
        <taxon>Lottiidae</taxon>
        <taxon>Lottia</taxon>
    </lineage>
</organism>
<dbReference type="OMA" id="MNAAIVG"/>
<keyword evidence="5 7" id="KW-1133">Transmembrane helix</keyword>
<dbReference type="GeneID" id="20229707"/>
<evidence type="ECO:0000259" key="9">
    <source>
        <dbReference type="Pfam" id="PF07662"/>
    </source>
</evidence>
<name>V4BC39_LOTGI</name>
<evidence type="ECO:0000256" key="5">
    <source>
        <dbReference type="ARBA" id="ARBA00022989"/>
    </source>
</evidence>
<dbReference type="PANTHER" id="PTHR10590">
    <property type="entry name" value="SODIUM/NUCLEOSIDE COTRANSPORTER"/>
    <property type="match status" value="1"/>
</dbReference>
<feature type="transmembrane region" description="Helical" evidence="7">
    <location>
        <begin position="302"/>
        <end position="324"/>
    </location>
</feature>
<evidence type="ECO:0000313" key="12">
    <source>
        <dbReference type="Proteomes" id="UP000030746"/>
    </source>
</evidence>
<feature type="non-terminal residue" evidence="11">
    <location>
        <position position="1"/>
    </location>
</feature>
<dbReference type="InterPro" id="IPR002668">
    <property type="entry name" value="CNT_N_dom"/>
</dbReference>
<keyword evidence="4 7" id="KW-0812">Transmembrane</keyword>
<feature type="transmembrane region" description="Helical" evidence="7">
    <location>
        <begin position="21"/>
        <end position="38"/>
    </location>
</feature>
<keyword evidence="6 7" id="KW-0472">Membrane</keyword>
<evidence type="ECO:0000259" key="10">
    <source>
        <dbReference type="Pfam" id="PF07670"/>
    </source>
</evidence>
<dbReference type="PANTHER" id="PTHR10590:SF4">
    <property type="entry name" value="SOLUTE CARRIER FAMILY 28 MEMBER 3"/>
    <property type="match status" value="1"/>
</dbReference>
<reference evidence="11 12" key="1">
    <citation type="journal article" date="2013" name="Nature">
        <title>Insights into bilaterian evolution from three spiralian genomes.</title>
        <authorList>
            <person name="Simakov O."/>
            <person name="Marletaz F."/>
            <person name="Cho S.J."/>
            <person name="Edsinger-Gonzales E."/>
            <person name="Havlak P."/>
            <person name="Hellsten U."/>
            <person name="Kuo D.H."/>
            <person name="Larsson T."/>
            <person name="Lv J."/>
            <person name="Arendt D."/>
            <person name="Savage R."/>
            <person name="Osoegawa K."/>
            <person name="de Jong P."/>
            <person name="Grimwood J."/>
            <person name="Chapman J.A."/>
            <person name="Shapiro H."/>
            <person name="Aerts A."/>
            <person name="Otillar R.P."/>
            <person name="Terry A.Y."/>
            <person name="Boore J.L."/>
            <person name="Grigoriev I.V."/>
            <person name="Lindberg D.R."/>
            <person name="Seaver E.C."/>
            <person name="Weisblat D.A."/>
            <person name="Putnam N.H."/>
            <person name="Rokhsar D.S."/>
        </authorList>
    </citation>
    <scope>NUCLEOTIDE SEQUENCE [LARGE SCALE GENOMIC DNA]</scope>
</reference>
<dbReference type="GO" id="GO:0005886">
    <property type="term" value="C:plasma membrane"/>
    <property type="evidence" value="ECO:0007669"/>
    <property type="project" value="UniProtKB-SubCell"/>
</dbReference>
<dbReference type="EMBL" id="KB199650">
    <property type="protein sequence ID" value="ESP05201.1"/>
    <property type="molecule type" value="Genomic_DNA"/>
</dbReference>
<keyword evidence="12" id="KW-1185">Reference proteome</keyword>
<feature type="transmembrane region" description="Helical" evidence="7">
    <location>
        <begin position="50"/>
        <end position="69"/>
    </location>
</feature>
<dbReference type="STRING" id="225164.V4BC39"/>
<evidence type="ECO:0000256" key="2">
    <source>
        <dbReference type="ARBA" id="ARBA00009033"/>
    </source>
</evidence>
<dbReference type="Proteomes" id="UP000030746">
    <property type="component" value="Unassembled WGS sequence"/>
</dbReference>
<feature type="transmembrane region" description="Helical" evidence="7">
    <location>
        <begin position="412"/>
        <end position="431"/>
    </location>
</feature>